<dbReference type="InterPro" id="IPR013149">
    <property type="entry name" value="ADH-like_C"/>
</dbReference>
<evidence type="ECO:0000259" key="2">
    <source>
        <dbReference type="SMART" id="SM00829"/>
    </source>
</evidence>
<organism evidence="3 4">
    <name type="scientific">Kribbella ginsengisoli</name>
    <dbReference type="NCBI Taxonomy" id="363865"/>
    <lineage>
        <taxon>Bacteria</taxon>
        <taxon>Bacillati</taxon>
        <taxon>Actinomycetota</taxon>
        <taxon>Actinomycetes</taxon>
        <taxon>Propionibacteriales</taxon>
        <taxon>Kribbellaceae</taxon>
        <taxon>Kribbella</taxon>
    </lineage>
</organism>
<evidence type="ECO:0000313" key="4">
    <source>
        <dbReference type="Proteomes" id="UP001501222"/>
    </source>
</evidence>
<dbReference type="CDD" id="cd08276">
    <property type="entry name" value="MDR7"/>
    <property type="match status" value="1"/>
</dbReference>
<keyword evidence="4" id="KW-1185">Reference proteome</keyword>
<dbReference type="PANTHER" id="PTHR45033">
    <property type="match status" value="1"/>
</dbReference>
<dbReference type="PANTHER" id="PTHR45033:SF2">
    <property type="entry name" value="ZINC-TYPE ALCOHOL DEHYDROGENASE-LIKE PROTEIN C1773.06C"/>
    <property type="match status" value="1"/>
</dbReference>
<evidence type="ECO:0000256" key="1">
    <source>
        <dbReference type="SAM" id="MobiDB-lite"/>
    </source>
</evidence>
<dbReference type="Gene3D" id="3.90.180.10">
    <property type="entry name" value="Medium-chain alcohol dehydrogenases, catalytic domain"/>
    <property type="match status" value="1"/>
</dbReference>
<dbReference type="InterPro" id="IPR036291">
    <property type="entry name" value="NAD(P)-bd_dom_sf"/>
</dbReference>
<reference evidence="4" key="1">
    <citation type="journal article" date="2019" name="Int. J. Syst. Evol. Microbiol.">
        <title>The Global Catalogue of Microorganisms (GCM) 10K type strain sequencing project: providing services to taxonomists for standard genome sequencing and annotation.</title>
        <authorList>
            <consortium name="The Broad Institute Genomics Platform"/>
            <consortium name="The Broad Institute Genome Sequencing Center for Infectious Disease"/>
            <person name="Wu L."/>
            <person name="Ma J."/>
        </authorList>
    </citation>
    <scope>NUCLEOTIDE SEQUENCE [LARGE SCALE GENOMIC DNA]</scope>
    <source>
        <strain evidence="4">JCM 16928</strain>
    </source>
</reference>
<dbReference type="InterPro" id="IPR011032">
    <property type="entry name" value="GroES-like_sf"/>
</dbReference>
<dbReference type="InterPro" id="IPR020843">
    <property type="entry name" value="ER"/>
</dbReference>
<proteinExistence type="predicted"/>
<dbReference type="SUPFAM" id="SSF51735">
    <property type="entry name" value="NAD(P)-binding Rossmann-fold domains"/>
    <property type="match status" value="1"/>
</dbReference>
<gene>
    <name evidence="3" type="ORF">GCM10022235_04110</name>
</gene>
<dbReference type="RefSeq" id="WP_344836639.1">
    <property type="nucleotide sequence ID" value="NZ_BAABAA010000001.1"/>
</dbReference>
<feature type="region of interest" description="Disordered" evidence="1">
    <location>
        <begin position="1"/>
        <end position="31"/>
    </location>
</feature>
<dbReference type="Pfam" id="PF00107">
    <property type="entry name" value="ADH_zinc_N"/>
    <property type="match status" value="1"/>
</dbReference>
<dbReference type="EMBL" id="BAABAA010000001">
    <property type="protein sequence ID" value="GAA3539808.1"/>
    <property type="molecule type" value="Genomic_DNA"/>
</dbReference>
<dbReference type="InterPro" id="IPR013154">
    <property type="entry name" value="ADH-like_N"/>
</dbReference>
<dbReference type="InterPro" id="IPR052711">
    <property type="entry name" value="Zinc_ADH-like"/>
</dbReference>
<feature type="domain" description="Enoyl reductase (ER)" evidence="2">
    <location>
        <begin position="15"/>
        <end position="338"/>
    </location>
</feature>
<protein>
    <submittedName>
        <fullName evidence="3">NAD(P)-dependent alcohol dehydrogenase</fullName>
    </submittedName>
</protein>
<dbReference type="Pfam" id="PF08240">
    <property type="entry name" value="ADH_N"/>
    <property type="match status" value="1"/>
</dbReference>
<comment type="caution">
    <text evidence="3">The sequence shown here is derived from an EMBL/GenBank/DDBJ whole genome shotgun (WGS) entry which is preliminary data.</text>
</comment>
<sequence length="341" mass="35990">MTETMKSYHVTAGQGIGELETRQRPIPEPGPGEVLVRMRAGALSLRELKVLENDYPLPITPGVVAGCEGVGEVVALGDAVRRVKVGARVAASVFPRWIDGPFQFEYAAQLGSSLDGVFTEYAVLPESGVVPIPEHLSYDEAAALPLIGLTAWNALTGGQGLRAGETVLTLGTGAVSLLAIQLAKLAGADVFATSSSPAKTDRLKALGANAVVDYSKNPNWSEEVRALTGQRGVDHVIDVAGVLDQSVRVVAQGGEVTLVGASQGKAANAEPLSAATVFRSGATIRPMAVGSRRQHLELNRAVESTAMRPLIDRVFTFDDLPEALQYYRTGTPFGRVIISHN</sequence>
<evidence type="ECO:0000313" key="3">
    <source>
        <dbReference type="EMBL" id="GAA3539808.1"/>
    </source>
</evidence>
<accession>A0ABP6VQL1</accession>
<dbReference type="SMART" id="SM00829">
    <property type="entry name" value="PKS_ER"/>
    <property type="match status" value="1"/>
</dbReference>
<name>A0ABP6VQL1_9ACTN</name>
<dbReference type="Gene3D" id="3.40.50.720">
    <property type="entry name" value="NAD(P)-binding Rossmann-like Domain"/>
    <property type="match status" value="1"/>
</dbReference>
<dbReference type="SUPFAM" id="SSF50129">
    <property type="entry name" value="GroES-like"/>
    <property type="match status" value="1"/>
</dbReference>
<dbReference type="Proteomes" id="UP001501222">
    <property type="component" value="Unassembled WGS sequence"/>
</dbReference>